<dbReference type="Gene3D" id="3.10.129.10">
    <property type="entry name" value="Hotdog Thioesterase"/>
    <property type="match status" value="1"/>
</dbReference>
<evidence type="ECO:0000259" key="3">
    <source>
        <dbReference type="Pfam" id="PF03061"/>
    </source>
</evidence>
<dbReference type="PANTHER" id="PTHR42856:SF1">
    <property type="entry name" value="ACYL-COENZYME A THIOESTERASE PAAI"/>
    <property type="match status" value="1"/>
</dbReference>
<dbReference type="Proteomes" id="UP000637002">
    <property type="component" value="Unassembled WGS sequence"/>
</dbReference>
<dbReference type="NCBIfam" id="TIGR02286">
    <property type="entry name" value="PaaD"/>
    <property type="match status" value="1"/>
</dbReference>
<comment type="caution">
    <text evidence="4">The sequence shown here is derived from an EMBL/GenBank/DDBJ whole genome shotgun (WGS) entry which is preliminary data.</text>
</comment>
<reference evidence="4" key="2">
    <citation type="submission" date="2020-09" db="EMBL/GenBank/DDBJ databases">
        <authorList>
            <person name="Sun Q."/>
            <person name="Zhou Y."/>
        </authorList>
    </citation>
    <scope>NUCLEOTIDE SEQUENCE</scope>
    <source>
        <strain evidence="4">CGMCC 1.12919</strain>
    </source>
</reference>
<proteinExistence type="inferred from homology"/>
<feature type="domain" description="Thioesterase" evidence="3">
    <location>
        <begin position="63"/>
        <end position="137"/>
    </location>
</feature>
<evidence type="ECO:0000256" key="1">
    <source>
        <dbReference type="ARBA" id="ARBA00008324"/>
    </source>
</evidence>
<keyword evidence="2" id="KW-0378">Hydrolase</keyword>
<accession>A0A916X8N4</accession>
<organism evidence="4 5">
    <name type="scientific">Chelatococcus reniformis</name>
    <dbReference type="NCBI Taxonomy" id="1494448"/>
    <lineage>
        <taxon>Bacteria</taxon>
        <taxon>Pseudomonadati</taxon>
        <taxon>Pseudomonadota</taxon>
        <taxon>Alphaproteobacteria</taxon>
        <taxon>Hyphomicrobiales</taxon>
        <taxon>Chelatococcaceae</taxon>
        <taxon>Chelatococcus</taxon>
    </lineage>
</organism>
<dbReference type="InterPro" id="IPR052723">
    <property type="entry name" value="Acyl-CoA_thioesterase_PaaI"/>
</dbReference>
<dbReference type="EMBL" id="BMGG01000002">
    <property type="protein sequence ID" value="GGC54814.1"/>
    <property type="molecule type" value="Genomic_DNA"/>
</dbReference>
<evidence type="ECO:0000256" key="2">
    <source>
        <dbReference type="ARBA" id="ARBA00022801"/>
    </source>
</evidence>
<protein>
    <submittedName>
        <fullName evidence="4">Phenylacetic acid degradation protein PaaD</fullName>
    </submittedName>
</protein>
<dbReference type="Pfam" id="PF03061">
    <property type="entry name" value="4HBT"/>
    <property type="match status" value="1"/>
</dbReference>
<dbReference type="InterPro" id="IPR011973">
    <property type="entry name" value="PaaD"/>
</dbReference>
<dbReference type="AlphaFoldDB" id="A0A916X8N4"/>
<gene>
    <name evidence="4" type="primary">paaD</name>
    <name evidence="4" type="ORF">GCM10010994_12180</name>
</gene>
<comment type="similarity">
    <text evidence="1">Belongs to the thioesterase PaaI family.</text>
</comment>
<dbReference type="PANTHER" id="PTHR42856">
    <property type="entry name" value="ACYL-COENZYME A THIOESTERASE PAAI"/>
    <property type="match status" value="1"/>
</dbReference>
<dbReference type="InterPro" id="IPR029069">
    <property type="entry name" value="HotDog_dom_sf"/>
</dbReference>
<dbReference type="RefSeq" id="WP_373288187.1">
    <property type="nucleotide sequence ID" value="NZ_BMGG01000002.1"/>
</dbReference>
<dbReference type="InterPro" id="IPR003736">
    <property type="entry name" value="PAAI_dom"/>
</dbReference>
<dbReference type="NCBIfam" id="TIGR00369">
    <property type="entry name" value="unchar_dom_1"/>
    <property type="match status" value="1"/>
</dbReference>
<dbReference type="SUPFAM" id="SSF54637">
    <property type="entry name" value="Thioesterase/thiol ester dehydrase-isomerase"/>
    <property type="match status" value="1"/>
</dbReference>
<dbReference type="FunFam" id="3.10.129.10:FF:000022">
    <property type="entry name" value="Phenylacetic acid degradation protein"/>
    <property type="match status" value="1"/>
</dbReference>
<dbReference type="GO" id="GO:0016289">
    <property type="term" value="F:acyl-CoA hydrolase activity"/>
    <property type="evidence" value="ECO:0007669"/>
    <property type="project" value="TreeGrafter"/>
</dbReference>
<keyword evidence="5" id="KW-1185">Reference proteome</keyword>
<reference evidence="4" key="1">
    <citation type="journal article" date="2014" name="Int. J. Syst. Evol. Microbiol.">
        <title>Complete genome sequence of Corynebacterium casei LMG S-19264T (=DSM 44701T), isolated from a smear-ripened cheese.</title>
        <authorList>
            <consortium name="US DOE Joint Genome Institute (JGI-PGF)"/>
            <person name="Walter F."/>
            <person name="Albersmeier A."/>
            <person name="Kalinowski J."/>
            <person name="Ruckert C."/>
        </authorList>
    </citation>
    <scope>NUCLEOTIDE SEQUENCE</scope>
    <source>
        <strain evidence="4">CGMCC 1.12919</strain>
    </source>
</reference>
<sequence length="155" mass="16518">MARDAMTDAPEPQATLAHTAQRSAREMWASDRASHALGMTLERIGPGEAVMAMPVREDMTNGHGICHGGFIFTLADSAFAFACNSHGQRTVAQHCAVTFIRPVMGGELLRAHAVERSRQGRGGIYDVTVRDGGGETVAEFRGHSRTIAGRLAGEG</sequence>
<dbReference type="CDD" id="cd03443">
    <property type="entry name" value="PaaI_thioesterase"/>
    <property type="match status" value="1"/>
</dbReference>
<evidence type="ECO:0000313" key="4">
    <source>
        <dbReference type="EMBL" id="GGC54814.1"/>
    </source>
</evidence>
<dbReference type="InterPro" id="IPR006683">
    <property type="entry name" value="Thioestr_dom"/>
</dbReference>
<name>A0A916X8N4_9HYPH</name>
<evidence type="ECO:0000313" key="5">
    <source>
        <dbReference type="Proteomes" id="UP000637002"/>
    </source>
</evidence>